<keyword evidence="10" id="KW-1185">Reference proteome</keyword>
<dbReference type="PROSITE" id="PS50109">
    <property type="entry name" value="HIS_KIN"/>
    <property type="match status" value="1"/>
</dbReference>
<evidence type="ECO:0000313" key="10">
    <source>
        <dbReference type="Proteomes" id="UP000509702"/>
    </source>
</evidence>
<dbReference type="PANTHER" id="PTHR41523:SF8">
    <property type="entry name" value="ETHYLENE RESPONSE SENSOR PROTEIN"/>
    <property type="match status" value="1"/>
</dbReference>
<keyword evidence="7" id="KW-0067">ATP-binding</keyword>
<gene>
    <name evidence="9" type="ORF">HUE56_02140</name>
</gene>
<feature type="domain" description="Histidine kinase" evidence="8">
    <location>
        <begin position="156"/>
        <end position="347"/>
    </location>
</feature>
<dbReference type="EC" id="2.7.13.3" evidence="2"/>
<keyword evidence="9" id="KW-0614">Plasmid</keyword>
<reference evidence="9 10" key="1">
    <citation type="submission" date="2020-06" db="EMBL/GenBank/DDBJ databases">
        <title>Complete genome of Azosprillum oryzae KACC14407.</title>
        <authorList>
            <person name="Kim M."/>
            <person name="Park Y.-J."/>
            <person name="Shin J.-H."/>
        </authorList>
    </citation>
    <scope>NUCLEOTIDE SEQUENCE [LARGE SCALE GENOMIC DNA]</scope>
    <source>
        <strain evidence="9 10">KACC 14407</strain>
        <plasmid evidence="9 10">unnamed2</plasmid>
    </source>
</reference>
<name>A0A6N1ACC9_9PROT</name>
<sequence length="347" mass="36889">MAHIMAVTAYRNAEFGTDPGVDRAASADVAAGGVGIDDPAMLRSLLDQTPTPTALVEGEGDRCAFANAAFRALGAVAGTNLTERFPALSLSMLIEARRTGQPQRNRAASDRTTDGERFWDVRVTPLLGVNGVVRALIVTADETPESAAEHDRRLRDVSHRLKNTLQLVSSLLTLQTLSSKDPEVRRALQSAGGRVGIVTQAHQRTHGALRAGTVDMAVHLRELCQELEATLPGAHRVKVTAETTEMPMESVIPFSLIVSELVGNAARHAFPAGVPGDIDVRLGRGEGGRIHLEVVDRGIGLPQGLDVARASTLGLKVVRAFVGQLRGRLTADSSPYGTRVSVDFPPA</sequence>
<dbReference type="InterPro" id="IPR005467">
    <property type="entry name" value="His_kinase_dom"/>
</dbReference>
<keyword evidence="4" id="KW-0808">Transferase</keyword>
<dbReference type="Pfam" id="PF07568">
    <property type="entry name" value="HisKA_2"/>
    <property type="match status" value="1"/>
</dbReference>
<proteinExistence type="predicted"/>
<accession>A0A6N1ACC9</accession>
<dbReference type="KEGG" id="aoz:HUE56_02140"/>
<dbReference type="SUPFAM" id="SSF55785">
    <property type="entry name" value="PYP-like sensor domain (PAS domain)"/>
    <property type="match status" value="1"/>
</dbReference>
<evidence type="ECO:0000256" key="2">
    <source>
        <dbReference type="ARBA" id="ARBA00012438"/>
    </source>
</evidence>
<keyword evidence="5" id="KW-0547">Nucleotide-binding</keyword>
<evidence type="ECO:0000256" key="6">
    <source>
        <dbReference type="ARBA" id="ARBA00022777"/>
    </source>
</evidence>
<dbReference type="GO" id="GO:0004673">
    <property type="term" value="F:protein histidine kinase activity"/>
    <property type="evidence" value="ECO:0007669"/>
    <property type="project" value="UniProtKB-EC"/>
</dbReference>
<organism evidence="9 10">
    <name type="scientific">Azospirillum oryzae</name>
    <dbReference type="NCBI Taxonomy" id="286727"/>
    <lineage>
        <taxon>Bacteria</taxon>
        <taxon>Pseudomonadati</taxon>
        <taxon>Pseudomonadota</taxon>
        <taxon>Alphaproteobacteria</taxon>
        <taxon>Rhodospirillales</taxon>
        <taxon>Azospirillaceae</taxon>
        <taxon>Azospirillum</taxon>
    </lineage>
</organism>
<keyword evidence="3" id="KW-0597">Phosphoprotein</keyword>
<dbReference type="RefSeq" id="WP_149199287.1">
    <property type="nucleotide sequence ID" value="NZ_CP054616.1"/>
</dbReference>
<comment type="catalytic activity">
    <reaction evidence="1">
        <text>ATP + protein L-histidine = ADP + protein N-phospho-L-histidine.</text>
        <dbReference type="EC" id="2.7.13.3"/>
    </reaction>
</comment>
<geneLocation type="plasmid" evidence="9 10">
    <name>unnamed2</name>
</geneLocation>
<dbReference type="SUPFAM" id="SSF55874">
    <property type="entry name" value="ATPase domain of HSP90 chaperone/DNA topoisomerase II/histidine kinase"/>
    <property type="match status" value="1"/>
</dbReference>
<dbReference type="Proteomes" id="UP000509702">
    <property type="component" value="Plasmid unnamed2"/>
</dbReference>
<dbReference type="InterPro" id="IPR035965">
    <property type="entry name" value="PAS-like_dom_sf"/>
</dbReference>
<evidence type="ECO:0000256" key="4">
    <source>
        <dbReference type="ARBA" id="ARBA00022679"/>
    </source>
</evidence>
<evidence type="ECO:0000259" key="8">
    <source>
        <dbReference type="PROSITE" id="PS50109"/>
    </source>
</evidence>
<evidence type="ECO:0000256" key="1">
    <source>
        <dbReference type="ARBA" id="ARBA00000085"/>
    </source>
</evidence>
<evidence type="ECO:0000256" key="3">
    <source>
        <dbReference type="ARBA" id="ARBA00022553"/>
    </source>
</evidence>
<dbReference type="SMART" id="SM00387">
    <property type="entry name" value="HATPase_c"/>
    <property type="match status" value="1"/>
</dbReference>
<evidence type="ECO:0000256" key="7">
    <source>
        <dbReference type="ARBA" id="ARBA00022840"/>
    </source>
</evidence>
<protein>
    <recommendedName>
        <fullName evidence="2">histidine kinase</fullName>
        <ecNumber evidence="2">2.7.13.3</ecNumber>
    </recommendedName>
</protein>
<dbReference type="InterPro" id="IPR011495">
    <property type="entry name" value="Sig_transdc_His_kin_sub2_dim/P"/>
</dbReference>
<keyword evidence="6 9" id="KW-0418">Kinase</keyword>
<evidence type="ECO:0000256" key="5">
    <source>
        <dbReference type="ARBA" id="ARBA00022741"/>
    </source>
</evidence>
<dbReference type="GO" id="GO:0005524">
    <property type="term" value="F:ATP binding"/>
    <property type="evidence" value="ECO:0007669"/>
    <property type="project" value="UniProtKB-KW"/>
</dbReference>
<dbReference type="InterPro" id="IPR036890">
    <property type="entry name" value="HATPase_C_sf"/>
</dbReference>
<dbReference type="Pfam" id="PF02518">
    <property type="entry name" value="HATPase_c"/>
    <property type="match status" value="1"/>
</dbReference>
<dbReference type="Gene3D" id="3.30.565.10">
    <property type="entry name" value="Histidine kinase-like ATPase, C-terminal domain"/>
    <property type="match status" value="1"/>
</dbReference>
<dbReference type="AlphaFoldDB" id="A0A6N1ACC9"/>
<dbReference type="Gene3D" id="3.30.450.20">
    <property type="entry name" value="PAS domain"/>
    <property type="match status" value="1"/>
</dbReference>
<dbReference type="PANTHER" id="PTHR41523">
    <property type="entry name" value="TWO-COMPONENT SYSTEM SENSOR PROTEIN"/>
    <property type="match status" value="1"/>
</dbReference>
<evidence type="ECO:0000313" key="9">
    <source>
        <dbReference type="EMBL" id="QKS49331.1"/>
    </source>
</evidence>
<dbReference type="EMBL" id="CP054616">
    <property type="protein sequence ID" value="QKS49331.1"/>
    <property type="molecule type" value="Genomic_DNA"/>
</dbReference>
<dbReference type="InterPro" id="IPR003594">
    <property type="entry name" value="HATPase_dom"/>
</dbReference>
<dbReference type="OrthoDB" id="9767435at2"/>